<dbReference type="Proteomes" id="UP001597368">
    <property type="component" value="Unassembled WGS sequence"/>
</dbReference>
<evidence type="ECO:0000259" key="1">
    <source>
        <dbReference type="Pfam" id="PF25148"/>
    </source>
</evidence>
<evidence type="ECO:0000313" key="3">
    <source>
        <dbReference type="Proteomes" id="UP001597368"/>
    </source>
</evidence>
<name>A0ABW4SMP4_9ACTN</name>
<organism evidence="2 3">
    <name type="scientific">Nonomuraea mangrovi</name>
    <dbReference type="NCBI Taxonomy" id="2316207"/>
    <lineage>
        <taxon>Bacteria</taxon>
        <taxon>Bacillati</taxon>
        <taxon>Actinomycetota</taxon>
        <taxon>Actinomycetes</taxon>
        <taxon>Streptosporangiales</taxon>
        <taxon>Streptosporangiaceae</taxon>
        <taxon>Nonomuraea</taxon>
    </lineage>
</organism>
<protein>
    <submittedName>
        <fullName evidence="2">DUF6493 family protein</fullName>
    </submittedName>
</protein>
<proteinExistence type="predicted"/>
<dbReference type="Pfam" id="PF25148">
    <property type="entry name" value="DUF7824"/>
    <property type="match status" value="1"/>
</dbReference>
<reference evidence="3" key="1">
    <citation type="journal article" date="2019" name="Int. J. Syst. Evol. Microbiol.">
        <title>The Global Catalogue of Microorganisms (GCM) 10K type strain sequencing project: providing services to taxonomists for standard genome sequencing and annotation.</title>
        <authorList>
            <consortium name="The Broad Institute Genomics Platform"/>
            <consortium name="The Broad Institute Genome Sequencing Center for Infectious Disease"/>
            <person name="Wu L."/>
            <person name="Ma J."/>
        </authorList>
    </citation>
    <scope>NUCLEOTIDE SEQUENCE [LARGE SCALE GENOMIC DNA]</scope>
    <source>
        <strain evidence="3">ICMP 6774ER</strain>
    </source>
</reference>
<dbReference type="EMBL" id="JBHUFV010000003">
    <property type="protein sequence ID" value="MFD1930199.1"/>
    <property type="molecule type" value="Genomic_DNA"/>
</dbReference>
<dbReference type="RefSeq" id="WP_379568379.1">
    <property type="nucleotide sequence ID" value="NZ_JBHUFV010000003.1"/>
</dbReference>
<keyword evidence="3" id="KW-1185">Reference proteome</keyword>
<sequence length="890" mass="96723">MMNAWDEVRAAIDAEDGDAVATLVAGFDTEQRRQVARELPGFLPIARQAGQDRDRERDQERQARWAELHDRAERMGRSVYSLDEAQNVLGTVRVRGRWIEPMRVAGAGVISGAAAAATWLNRRDFERDWEPPEADDVALVVRAVATRPAAWQQEFAVRLSLRLRDTRPLADRRVRLALELLRRTGAEPPKHDPLTLAWIAATSTEDLAGDPLLDAMVPRLFEAEGVGRLLRDDRAWPAALVTLAGEGRIGREALLGGCRTRFLCGGQAADQRFFVRLHDMLEPAAEEVAPHADDYLALLPSAPANVGELALRQVHRLGPMPPARAGEAVEGLLFRAEGKLVRAGLAWLDRLMKDPAGDLDAYAPALAAAMLCASGEARERAVKLAVRHAARFGPLGAETIRDAVALLPARQGAELAAVFGGAAAAGPEPVRFVPSQLGSVPEPPRMPPPVRDPGTLARLRLSEFDWLSSELWLDGFVRLADHRRAGQERARLVTALAPLAAGCGDDRYGWRPWWHTADWAAAMARELAEPGAERSAGVGGRATVAERVPDMAHGPAEKIMPLARYAEVYQAQVEGRLPPYLLSTPTRLNGLLDPDVLVERLEGYERDGVEALPLDLRQALLRLGRTVTEEVASRAAGLTGTAGRKVARWLTDRPAEPRVVLRWTTHQGDTRITSEFVSGAEYQEVLGDLLIPRFHDESCERLLAVLAGHRDLAAARAAWTLRSYWPLNKPSLQDLDLLVTADGPAGPGLALLLAHHLMEGPDGGAVPPLLRLAATGALPGEELGRQLADLLRRSESGPADAVAALRTAAERGAHREVWQVMRGLLPACLPGPGERATTAHTRLMTFAAEVASWADARGELAVVAEFAGRTRGSELVRQARFLHERLTGTT</sequence>
<comment type="caution">
    <text evidence="2">The sequence shown here is derived from an EMBL/GenBank/DDBJ whole genome shotgun (WGS) entry which is preliminary data.</text>
</comment>
<accession>A0ABW4SMP4</accession>
<gene>
    <name evidence="2" type="ORF">ACFSKW_01790</name>
</gene>
<evidence type="ECO:0000313" key="2">
    <source>
        <dbReference type="EMBL" id="MFD1930199.1"/>
    </source>
</evidence>
<dbReference type="InterPro" id="IPR056726">
    <property type="entry name" value="DUF7824"/>
</dbReference>
<feature type="domain" description="DUF7824" evidence="1">
    <location>
        <begin position="577"/>
        <end position="663"/>
    </location>
</feature>